<feature type="domain" description="YhcG N-terminal" evidence="2">
    <location>
        <begin position="17"/>
        <end position="153"/>
    </location>
</feature>
<evidence type="ECO:0000313" key="4">
    <source>
        <dbReference type="Proteomes" id="UP000283492"/>
    </source>
</evidence>
<protein>
    <submittedName>
        <fullName evidence="3">DUF1016 domain-containing protein</fullName>
    </submittedName>
</protein>
<dbReference type="Pfam" id="PF06250">
    <property type="entry name" value="YhcG_C"/>
    <property type="match status" value="1"/>
</dbReference>
<reference evidence="3 4" key="1">
    <citation type="submission" date="2018-08" db="EMBL/GenBank/DDBJ databases">
        <title>A genome reference for cultivated species of the human gut microbiota.</title>
        <authorList>
            <person name="Zou Y."/>
            <person name="Xue W."/>
            <person name="Luo G."/>
        </authorList>
    </citation>
    <scope>NUCLEOTIDE SEQUENCE [LARGE SCALE GENOMIC DNA]</scope>
    <source>
        <strain evidence="3 4">AM42-1AC</strain>
    </source>
</reference>
<accession>A0A413TEP8</accession>
<dbReference type="PANTHER" id="PTHR30547">
    <property type="entry name" value="UNCHARACTERIZED PROTEIN YHCG-RELATED"/>
    <property type="match status" value="1"/>
</dbReference>
<evidence type="ECO:0000259" key="2">
    <source>
        <dbReference type="Pfam" id="PF17761"/>
    </source>
</evidence>
<dbReference type="InterPro" id="IPR009362">
    <property type="entry name" value="YhcG_C"/>
</dbReference>
<dbReference type="InterPro" id="IPR053148">
    <property type="entry name" value="PD-DEXK-like_domain"/>
</dbReference>
<dbReference type="PANTHER" id="PTHR30547:SF5">
    <property type="entry name" value="NUCLEASE YHCG-RELATED"/>
    <property type="match status" value="1"/>
</dbReference>
<sequence length="348" mass="40762">MSEELMNVADVESVFSDISTMIYTAKNEVMMRVNTSVISLYWNIGKKLSDEVLQGKKAEYGKNIIGDLSERLTAEYGKGFEKSSVFKMVKFYQEFPKYEKVATLSQQLTWSHFVELLPIEDELKRDFYATMCKNENWSVRTLRERKKTMLYERTAVSKLPEETIANEIAELRDDKKMSLDMFYRDPYVLDFLGLKDTYSEKDLENAILSELEKFILEMGSDFAFLARQKHIVLDGKDYYMDLLFYHRTLRRLVLIELKLGEFEPQDKGQTELYLRWLEKYEKAEGEESPVALILCAEKSQETIELMELDHGSIHVGQYLTKMPPKELLEKKLSLAIANAKEQLEQRKE</sequence>
<dbReference type="Pfam" id="PF17761">
    <property type="entry name" value="DUF1016_N"/>
    <property type="match status" value="1"/>
</dbReference>
<evidence type="ECO:0000313" key="3">
    <source>
        <dbReference type="EMBL" id="RHA83319.1"/>
    </source>
</evidence>
<dbReference type="InterPro" id="IPR011856">
    <property type="entry name" value="tRNA_endonuc-like_dom_sf"/>
</dbReference>
<dbReference type="AlphaFoldDB" id="A0A413TEP8"/>
<dbReference type="Gene3D" id="3.40.1350.10">
    <property type="match status" value="1"/>
</dbReference>
<dbReference type="Proteomes" id="UP000283492">
    <property type="component" value="Unassembled WGS sequence"/>
</dbReference>
<proteinExistence type="predicted"/>
<organism evidence="3 4">
    <name type="scientific">Roseburia inulinivorans</name>
    <dbReference type="NCBI Taxonomy" id="360807"/>
    <lineage>
        <taxon>Bacteria</taxon>
        <taxon>Bacillati</taxon>
        <taxon>Bacillota</taxon>
        <taxon>Clostridia</taxon>
        <taxon>Lachnospirales</taxon>
        <taxon>Lachnospiraceae</taxon>
        <taxon>Roseburia</taxon>
    </lineage>
</organism>
<evidence type="ECO:0000259" key="1">
    <source>
        <dbReference type="Pfam" id="PF06250"/>
    </source>
</evidence>
<dbReference type="RefSeq" id="WP_118583504.1">
    <property type="nucleotide sequence ID" value="NZ_CABJFX010000042.1"/>
</dbReference>
<feature type="domain" description="YhcG PDDEXK nuclease" evidence="1">
    <location>
        <begin position="183"/>
        <end position="330"/>
    </location>
</feature>
<name>A0A413TEP8_9FIRM</name>
<dbReference type="GO" id="GO:0003676">
    <property type="term" value="F:nucleic acid binding"/>
    <property type="evidence" value="ECO:0007669"/>
    <property type="project" value="InterPro"/>
</dbReference>
<dbReference type="EMBL" id="QSFX01000042">
    <property type="protein sequence ID" value="RHA83319.1"/>
    <property type="molecule type" value="Genomic_DNA"/>
</dbReference>
<comment type="caution">
    <text evidence="3">The sequence shown here is derived from an EMBL/GenBank/DDBJ whole genome shotgun (WGS) entry which is preliminary data.</text>
</comment>
<dbReference type="InterPro" id="IPR041527">
    <property type="entry name" value="YhcG_N"/>
</dbReference>
<gene>
    <name evidence="3" type="ORF">DW914_16825</name>
</gene>